<feature type="signal peptide" evidence="2">
    <location>
        <begin position="1"/>
        <end position="17"/>
    </location>
</feature>
<organism evidence="3 4">
    <name type="scientific">Decorospora gaudefroyi</name>
    <dbReference type="NCBI Taxonomy" id="184978"/>
    <lineage>
        <taxon>Eukaryota</taxon>
        <taxon>Fungi</taxon>
        <taxon>Dikarya</taxon>
        <taxon>Ascomycota</taxon>
        <taxon>Pezizomycotina</taxon>
        <taxon>Dothideomycetes</taxon>
        <taxon>Pleosporomycetidae</taxon>
        <taxon>Pleosporales</taxon>
        <taxon>Pleosporineae</taxon>
        <taxon>Pleosporaceae</taxon>
        <taxon>Decorospora</taxon>
    </lineage>
</organism>
<sequence length="520" mass="57204">MIGLVLVLSALVALIQARAIVTNLCPYNVYVWSIPQVLSSSNTNNIPIRPGGQYLEPWRHGSTTNPGIAIKISPQADGVLKRAGEIDFAYKIDHVDMDLIWVDLSPVRGEPFQEGLSFHTCHAHYNSTDVRTHTCNATDDIELVLCGSGRTTAPQDYTPLDQIQACYDYHHVCGGANYPPCKPVEDSDSDDETESESDDETDSDSSLAPVSEQCPTTCTPPTTVTVHHTTTVFDPQRTLYTPPSTHKACPDCAKPVILSPCLAKVVYPARRARSPLLPRVTPSSTITQRDPSSSLCSIVRKYHPQIDDCDEEAMQAYARELYPNICESEHEPLLLGVPCNEVMEELRNLYPDVINTAKGSGPNYQADCQCGSECKFCAHFNSSCFCADPESFESVATGAKGFQTRSTPFFNASVDKVCLSWFCEPSIPGIDCDDVYVLLYDLFKIANLDLDQFVDDDEAENCLPLPHVAVHDQFIVCIAPLCAKIGLEGTVCQIFAAVMERASNIQFDTIASNVERIWCP</sequence>
<keyword evidence="4" id="KW-1185">Reference proteome</keyword>
<dbReference type="EMBL" id="ML975313">
    <property type="protein sequence ID" value="KAF1833725.1"/>
    <property type="molecule type" value="Genomic_DNA"/>
</dbReference>
<dbReference type="InterPro" id="IPR006771">
    <property type="entry name" value="CetA-like"/>
</dbReference>
<keyword evidence="2" id="KW-0732">Signal</keyword>
<dbReference type="PANTHER" id="PTHR36195:SF4">
    <property type="entry name" value="DOMAIN PROTEIN, PUTATIVE (AFU_ORTHOLOGUE AFUA_5G01990)-RELATED"/>
    <property type="match status" value="1"/>
</dbReference>
<protein>
    <submittedName>
        <fullName evidence="3">Uncharacterized protein</fullName>
    </submittedName>
</protein>
<evidence type="ECO:0000313" key="4">
    <source>
        <dbReference type="Proteomes" id="UP000800040"/>
    </source>
</evidence>
<feature type="region of interest" description="Disordered" evidence="1">
    <location>
        <begin position="181"/>
        <end position="221"/>
    </location>
</feature>
<reference evidence="3" key="1">
    <citation type="submission" date="2020-01" db="EMBL/GenBank/DDBJ databases">
        <authorList>
            <consortium name="DOE Joint Genome Institute"/>
            <person name="Haridas S."/>
            <person name="Albert R."/>
            <person name="Binder M."/>
            <person name="Bloem J."/>
            <person name="Labutti K."/>
            <person name="Salamov A."/>
            <person name="Andreopoulos B."/>
            <person name="Baker S.E."/>
            <person name="Barry K."/>
            <person name="Bills G."/>
            <person name="Bluhm B.H."/>
            <person name="Cannon C."/>
            <person name="Castanera R."/>
            <person name="Culley D.E."/>
            <person name="Daum C."/>
            <person name="Ezra D."/>
            <person name="Gonzalez J.B."/>
            <person name="Henrissat B."/>
            <person name="Kuo A."/>
            <person name="Liang C."/>
            <person name="Lipzen A."/>
            <person name="Lutzoni F."/>
            <person name="Magnuson J."/>
            <person name="Mondo S."/>
            <person name="Nolan M."/>
            <person name="Ohm R."/>
            <person name="Pangilinan J."/>
            <person name="Park H.-J."/>
            <person name="Ramirez L."/>
            <person name="Alfaro M."/>
            <person name="Sun H."/>
            <person name="Tritt A."/>
            <person name="Yoshinaga Y."/>
            <person name="Zwiers L.-H."/>
            <person name="Turgeon B.G."/>
            <person name="Goodwin S.B."/>
            <person name="Spatafora J.W."/>
            <person name="Crous P.W."/>
            <person name="Grigoriev I.V."/>
        </authorList>
    </citation>
    <scope>NUCLEOTIDE SEQUENCE</scope>
    <source>
        <strain evidence="3">P77</strain>
    </source>
</reference>
<proteinExistence type="predicted"/>
<dbReference type="OrthoDB" id="3682664at2759"/>
<dbReference type="Pfam" id="PF04681">
    <property type="entry name" value="Bys1"/>
    <property type="match status" value="1"/>
</dbReference>
<evidence type="ECO:0000313" key="3">
    <source>
        <dbReference type="EMBL" id="KAF1833725.1"/>
    </source>
</evidence>
<dbReference type="PANTHER" id="PTHR36195">
    <property type="entry name" value="DOMAIN PROTEIN, PUTATIVE (AFU_ORTHOLOGUE AFUA_5G01990)-RELATED-RELATED"/>
    <property type="match status" value="1"/>
</dbReference>
<gene>
    <name evidence="3" type="ORF">BDW02DRAFT_369656</name>
</gene>
<evidence type="ECO:0000256" key="1">
    <source>
        <dbReference type="SAM" id="MobiDB-lite"/>
    </source>
</evidence>
<accession>A0A6A5K7F3</accession>
<name>A0A6A5K7F3_9PLEO</name>
<dbReference type="Proteomes" id="UP000800040">
    <property type="component" value="Unassembled WGS sequence"/>
</dbReference>
<feature type="chain" id="PRO_5025402929" evidence="2">
    <location>
        <begin position="18"/>
        <end position="520"/>
    </location>
</feature>
<dbReference type="AlphaFoldDB" id="A0A6A5K7F3"/>
<evidence type="ECO:0000256" key="2">
    <source>
        <dbReference type="SAM" id="SignalP"/>
    </source>
</evidence>
<feature type="compositionally biased region" description="Acidic residues" evidence="1">
    <location>
        <begin position="186"/>
        <end position="203"/>
    </location>
</feature>